<reference evidence="1 2" key="1">
    <citation type="submission" date="2012-01" db="EMBL/GenBank/DDBJ databases">
        <title>Complete sequence of chromosome of Clostridium pasteurianum BC1.</title>
        <authorList>
            <consortium name="US DOE Joint Genome Institute"/>
            <person name="Lucas S."/>
            <person name="Han J."/>
            <person name="Lapidus A."/>
            <person name="Cheng J.-F."/>
            <person name="Goodwin L."/>
            <person name="Pitluck S."/>
            <person name="Peters L."/>
            <person name="Mikhailova N."/>
            <person name="Teshima H."/>
            <person name="Detter J.C."/>
            <person name="Han C."/>
            <person name="Tapia R."/>
            <person name="Land M."/>
            <person name="Hauser L."/>
            <person name="Kyrpides N."/>
            <person name="Ivanova N."/>
            <person name="Pagani I."/>
            <person name="Dunn J."/>
            <person name="Taghavi S."/>
            <person name="Francis A."/>
            <person name="van der Lelie D."/>
            <person name="Woyke T."/>
        </authorList>
    </citation>
    <scope>NUCLEOTIDE SEQUENCE [LARGE SCALE GENOMIC DNA]</scope>
    <source>
        <strain evidence="1 2">BC1</strain>
    </source>
</reference>
<dbReference type="GO" id="GO:0005975">
    <property type="term" value="P:carbohydrate metabolic process"/>
    <property type="evidence" value="ECO:0007669"/>
    <property type="project" value="InterPro"/>
</dbReference>
<dbReference type="STRING" id="86416.Clopa_3596"/>
<dbReference type="PATRIC" id="fig|86416.3.peg.3594"/>
<accession>R4K736</accession>
<dbReference type="InterPro" id="IPR027291">
    <property type="entry name" value="Glyco_hydro_38_N_sf"/>
</dbReference>
<evidence type="ECO:0000313" key="2">
    <source>
        <dbReference type="Proteomes" id="UP000013523"/>
    </source>
</evidence>
<dbReference type="RefSeq" id="WP_015616661.1">
    <property type="nucleotide sequence ID" value="NC_021182.1"/>
</dbReference>
<dbReference type="HOGENOM" id="CLU_020889_0_0_9"/>
<keyword evidence="1" id="KW-0378">Hydrolase</keyword>
<dbReference type="eggNOG" id="COG0383">
    <property type="taxonomic scope" value="Bacteria"/>
</dbReference>
<proteinExistence type="predicted"/>
<dbReference type="Gene3D" id="3.20.110.10">
    <property type="entry name" value="Glycoside hydrolase 38, N terminal domain"/>
    <property type="match status" value="1"/>
</dbReference>
<protein>
    <submittedName>
        <fullName evidence="1">Glycosyl hydrolases family 38</fullName>
    </submittedName>
</protein>
<dbReference type="Pfam" id="PF16477">
    <property type="entry name" value="DUF5054"/>
    <property type="match status" value="1"/>
</dbReference>
<evidence type="ECO:0000313" key="1">
    <source>
        <dbReference type="EMBL" id="AGK98378.1"/>
    </source>
</evidence>
<dbReference type="EMBL" id="CP003261">
    <property type="protein sequence ID" value="AGK98378.1"/>
    <property type="molecule type" value="Genomic_DNA"/>
</dbReference>
<organism evidence="1 2">
    <name type="scientific">Clostridium pasteurianum BC1</name>
    <dbReference type="NCBI Taxonomy" id="86416"/>
    <lineage>
        <taxon>Bacteria</taxon>
        <taxon>Bacillati</taxon>
        <taxon>Bacillota</taxon>
        <taxon>Clostridia</taxon>
        <taxon>Eubacteriales</taxon>
        <taxon>Clostridiaceae</taxon>
        <taxon>Clostridium</taxon>
    </lineage>
</organism>
<dbReference type="AlphaFoldDB" id="R4K736"/>
<keyword evidence="2" id="KW-1185">Reference proteome</keyword>
<dbReference type="SUPFAM" id="SSF88713">
    <property type="entry name" value="Glycoside hydrolase/deacetylase"/>
    <property type="match status" value="1"/>
</dbReference>
<dbReference type="InterPro" id="IPR011330">
    <property type="entry name" value="Glyco_hydro/deAcase_b/a-brl"/>
</dbReference>
<dbReference type="OrthoDB" id="237949at2"/>
<gene>
    <name evidence="1" type="ORF">Clopa_3596</name>
</gene>
<dbReference type="KEGG" id="cpas:Clopa_3596"/>
<dbReference type="Proteomes" id="UP000013523">
    <property type="component" value="Chromosome"/>
</dbReference>
<dbReference type="InterPro" id="IPR032482">
    <property type="entry name" value="DUF5054"/>
</dbReference>
<dbReference type="CDD" id="cd10791">
    <property type="entry name" value="GH38N_AMII_like_1"/>
    <property type="match status" value="1"/>
</dbReference>
<name>R4K736_CLOPA</name>
<dbReference type="GO" id="GO:0016787">
    <property type="term" value="F:hydrolase activity"/>
    <property type="evidence" value="ECO:0007669"/>
    <property type="project" value="UniProtKB-KW"/>
</dbReference>
<sequence>MKNINKVHVIFKTHLDVGFTDLAEEVINEYVKNFIPKAVKLANDVNKHEKNKKFVWTVGSWLIDEYLRRTNGKAREEFVNAINSGYIVWHGLPFTTHSELMDEELFDFGISISKELDKKFTRKTIAAKMTDVPGHTIGIVEPLCRNGIKYLHIGVNEASQKPDLNDTFIWRDSKGNEIIVGYCQGYGKSTLVPGFDEALVFVHSGDNSGPPTKADIYKQIEKIQEQFKGAEVKASTLDDYARALINFKKELPVVTEEIGDTWIHGIATDPYKVSVFLELLRLKHKWIKEGKLEKDSKIYRNFMGNLLMIPEHTWGLDFKKYMADYKNWRKQDFLKARNLDKLSDSYIPEKYDQYARFARNEFKAQIKHMGWKDRSYSFFESSHREQRYYLDNAIKVLSKDLKEDAQKAIKELTEYPEINHKYKKINYNEECEINGYSIAVLEDGSIKVHGHSLSRPVILGKATYQLFGASTFNKWKKEYMVNLDANRLWAIPDFFKPGIEEAGAPQHNIHFYSKVENCTIKEKELIIELRFNDSECEEYGCPRKAIMKYIFDDKEIYMSSYFLNKDASRLPEALWISHFVDNDSIREIKFNKLGEIIDPFRVVKYGNRNYHSIKEVEFKLDNVNCSITPMDSTLVSLGEMRLYDFNQEYADPKGGFHFNLYNNLWGTNFKMWYEENIISRFSIKIN</sequence>